<feature type="transmembrane region" description="Helical" evidence="6">
    <location>
        <begin position="343"/>
        <end position="362"/>
    </location>
</feature>
<comment type="subcellular location">
    <subcellularLocation>
        <location evidence="1">Cell membrane</location>
        <topology evidence="1">Multi-pass membrane protein</topology>
    </subcellularLocation>
</comment>
<keyword evidence="2" id="KW-1003">Cell membrane</keyword>
<dbReference type="Pfam" id="PF13440">
    <property type="entry name" value="Polysacc_synt_3"/>
    <property type="match status" value="1"/>
</dbReference>
<feature type="transmembrane region" description="Helical" evidence="6">
    <location>
        <begin position="462"/>
        <end position="481"/>
    </location>
</feature>
<sequence>MRWIINIATSYLRFVVVMVVVFFLTPFIVGKIGVDQFGLWSLIFSVVALFGLMDLGFATAANKYMGEFHGSGDHAGRNEVLATLLGVYLGLGILCIAIVALVSTFAGDWLDLDPTMRHWFQLALWLLGGVVAINLPLNLFKAVLNGSGRMALVNGIDLAMQLLNAALIVTLLNADYGIRALIYSTSLTMLLGPLLATVLAFALTPRLSVSPRLFSRPRVRELLGFSFYFFIANIAVLIILRMDPLVIKAFLPLSAVAVYAIGAKIAEYTYYLNKQFSNALMPLVAQSRGGGDDATIDRVLLDGTRFGMAIALPFVALLFFYAEAIILLWMGEDFAGAVPVLRLLLGAILSTAMQLNAANVLAMNGQHKFIALAMAASALLNLVLSVILIQDYGLNGVALATLIAAFTVEVLVIIPRACWSRGISLWRFFREAIWPVLPPLAPALAAAYGLDYLQPAVDGFQWVFLQGATAALVYYLTFYLTSVRAEERLFITAKLKRRPATAHPSA</sequence>
<feature type="transmembrane region" description="Helical" evidence="6">
    <location>
        <begin position="431"/>
        <end position="450"/>
    </location>
</feature>
<dbReference type="PANTHER" id="PTHR30250">
    <property type="entry name" value="PST FAMILY PREDICTED COLANIC ACID TRANSPORTER"/>
    <property type="match status" value="1"/>
</dbReference>
<feature type="transmembrane region" description="Helical" evidence="6">
    <location>
        <begin position="12"/>
        <end position="33"/>
    </location>
</feature>
<feature type="transmembrane region" description="Helical" evidence="6">
    <location>
        <begin position="369"/>
        <end position="390"/>
    </location>
</feature>
<feature type="transmembrane region" description="Helical" evidence="6">
    <location>
        <begin position="118"/>
        <end position="140"/>
    </location>
</feature>
<evidence type="ECO:0000313" key="7">
    <source>
        <dbReference type="EMBL" id="MBK1630600.1"/>
    </source>
</evidence>
<name>A0ABS1CFC9_9GAMM</name>
<comment type="caution">
    <text evidence="7">The sequence shown here is derived from an EMBL/GenBank/DDBJ whole genome shotgun (WGS) entry which is preliminary data.</text>
</comment>
<feature type="transmembrane region" description="Helical" evidence="6">
    <location>
        <begin position="81"/>
        <end position="106"/>
    </location>
</feature>
<dbReference type="PANTHER" id="PTHR30250:SF26">
    <property type="entry name" value="PSMA PROTEIN"/>
    <property type="match status" value="1"/>
</dbReference>
<accession>A0ABS1CFC9</accession>
<dbReference type="Proteomes" id="UP000748752">
    <property type="component" value="Unassembled WGS sequence"/>
</dbReference>
<evidence type="ECO:0000256" key="2">
    <source>
        <dbReference type="ARBA" id="ARBA00022475"/>
    </source>
</evidence>
<evidence type="ECO:0000256" key="1">
    <source>
        <dbReference type="ARBA" id="ARBA00004651"/>
    </source>
</evidence>
<feature type="transmembrane region" description="Helical" evidence="6">
    <location>
        <begin position="246"/>
        <end position="266"/>
    </location>
</feature>
<gene>
    <name evidence="7" type="ORF">CKO31_07545</name>
</gene>
<proteinExistence type="predicted"/>
<reference evidence="7 8" key="1">
    <citation type="journal article" date="2020" name="Microorganisms">
        <title>Osmotic Adaptation and Compatible Solute Biosynthesis of Phototrophic Bacteria as Revealed from Genome Analyses.</title>
        <authorList>
            <person name="Imhoff J.F."/>
            <person name="Rahn T."/>
            <person name="Kunzel S."/>
            <person name="Keller A."/>
            <person name="Neulinger S.C."/>
        </authorList>
    </citation>
    <scope>NUCLEOTIDE SEQUENCE [LARGE SCALE GENOMIC DNA]</scope>
    <source>
        <strain evidence="7 8">DSM 6210</strain>
    </source>
</reference>
<feature type="transmembrane region" description="Helical" evidence="6">
    <location>
        <begin position="152"/>
        <end position="174"/>
    </location>
</feature>
<dbReference type="InterPro" id="IPR050833">
    <property type="entry name" value="Poly_Biosynth_Transport"/>
</dbReference>
<keyword evidence="8" id="KW-1185">Reference proteome</keyword>
<evidence type="ECO:0000256" key="4">
    <source>
        <dbReference type="ARBA" id="ARBA00022989"/>
    </source>
</evidence>
<keyword evidence="3 6" id="KW-0812">Transmembrane</keyword>
<feature type="transmembrane region" description="Helical" evidence="6">
    <location>
        <begin position="180"/>
        <end position="202"/>
    </location>
</feature>
<feature type="transmembrane region" description="Helical" evidence="6">
    <location>
        <begin position="306"/>
        <end position="331"/>
    </location>
</feature>
<keyword evidence="4 6" id="KW-1133">Transmembrane helix</keyword>
<feature type="transmembrane region" description="Helical" evidence="6">
    <location>
        <begin position="222"/>
        <end position="240"/>
    </location>
</feature>
<feature type="transmembrane region" description="Helical" evidence="6">
    <location>
        <begin position="396"/>
        <end position="419"/>
    </location>
</feature>
<evidence type="ECO:0000313" key="8">
    <source>
        <dbReference type="Proteomes" id="UP000748752"/>
    </source>
</evidence>
<organism evidence="7 8">
    <name type="scientific">Thiohalocapsa halophila</name>
    <dbReference type="NCBI Taxonomy" id="69359"/>
    <lineage>
        <taxon>Bacteria</taxon>
        <taxon>Pseudomonadati</taxon>
        <taxon>Pseudomonadota</taxon>
        <taxon>Gammaproteobacteria</taxon>
        <taxon>Chromatiales</taxon>
        <taxon>Chromatiaceae</taxon>
        <taxon>Thiohalocapsa</taxon>
    </lineage>
</organism>
<evidence type="ECO:0000256" key="3">
    <source>
        <dbReference type="ARBA" id="ARBA00022692"/>
    </source>
</evidence>
<dbReference type="RefSeq" id="WP_200235616.1">
    <property type="nucleotide sequence ID" value="NZ_NRRV01000013.1"/>
</dbReference>
<dbReference type="EMBL" id="NRRV01000013">
    <property type="protein sequence ID" value="MBK1630600.1"/>
    <property type="molecule type" value="Genomic_DNA"/>
</dbReference>
<evidence type="ECO:0008006" key="9">
    <source>
        <dbReference type="Google" id="ProtNLM"/>
    </source>
</evidence>
<feature type="transmembrane region" description="Helical" evidence="6">
    <location>
        <begin position="39"/>
        <end position="60"/>
    </location>
</feature>
<evidence type="ECO:0000256" key="6">
    <source>
        <dbReference type="SAM" id="Phobius"/>
    </source>
</evidence>
<evidence type="ECO:0000256" key="5">
    <source>
        <dbReference type="ARBA" id="ARBA00023136"/>
    </source>
</evidence>
<keyword evidence="5 6" id="KW-0472">Membrane</keyword>
<protein>
    <recommendedName>
        <fullName evidence="9">Oligosaccharide flippase family protein</fullName>
    </recommendedName>
</protein>